<dbReference type="PROSITE" id="PS00076">
    <property type="entry name" value="PYRIDINE_REDOX_1"/>
    <property type="match status" value="1"/>
</dbReference>
<feature type="domain" description="Pyridine nucleotide-disulphide oxidoreductase dimerisation" evidence="12">
    <location>
        <begin position="350"/>
        <end position="455"/>
    </location>
</feature>
<reference evidence="14 15" key="1">
    <citation type="submission" date="2011-10" db="EMBL/GenBank/DDBJ databases">
        <title>The Genome Sequence of Fusobacterium sp. 4_1_13.</title>
        <authorList>
            <consortium name="The Broad Institute Genome Sequencing Platform"/>
            <person name="Earl A."/>
            <person name="Ward D."/>
            <person name="Feldgarden M."/>
            <person name="Gevers D."/>
            <person name="Strauss J."/>
            <person name="Ambrose C."/>
            <person name="Allen-Vercoe E."/>
            <person name="Young S.K."/>
            <person name="Zeng Q."/>
            <person name="Gargeya S."/>
            <person name="Fitzgerald M."/>
            <person name="Haas B."/>
            <person name="Abouelleil A."/>
            <person name="Alvarado L."/>
            <person name="Arachchi H.M."/>
            <person name="Berlin A."/>
            <person name="Brown A."/>
            <person name="Chapman S.B."/>
            <person name="Chen Z."/>
            <person name="Dunbar C."/>
            <person name="Freedman E."/>
            <person name="Gearin G."/>
            <person name="Goldberg J."/>
            <person name="Griggs A."/>
            <person name="Gujja S."/>
            <person name="Heiman D."/>
            <person name="Howarth C."/>
            <person name="Larson L."/>
            <person name="Lui A."/>
            <person name="MacDonald P.J."/>
            <person name="Montmayeur A."/>
            <person name="Murphy C."/>
            <person name="Neiman D."/>
            <person name="Pearson M."/>
            <person name="Priest M."/>
            <person name="Roberts A."/>
            <person name="Saif S."/>
            <person name="Shea T."/>
            <person name="Shenoy N."/>
            <person name="Sisk P."/>
            <person name="Stolte C."/>
            <person name="Sykes S."/>
            <person name="Wortman J."/>
            <person name="Nusbaum C."/>
            <person name="Birren B."/>
        </authorList>
    </citation>
    <scope>NUCLEOTIDE SEQUENCE [LARGE SCALE GENOMIC DNA]</scope>
    <source>
        <strain evidence="14 15">4_1_13</strain>
    </source>
</reference>
<evidence type="ECO:0000256" key="4">
    <source>
        <dbReference type="ARBA" id="ARBA00022857"/>
    </source>
</evidence>
<dbReference type="GO" id="GO:0003955">
    <property type="term" value="F:NAD(P)H dehydrogenase (quinone) activity"/>
    <property type="evidence" value="ECO:0007669"/>
    <property type="project" value="TreeGrafter"/>
</dbReference>
<feature type="binding site" evidence="9">
    <location>
        <position position="313"/>
    </location>
    <ligand>
        <name>FAD</name>
        <dbReference type="ChEBI" id="CHEBI:57692"/>
    </ligand>
</feature>
<keyword evidence="4" id="KW-0521">NADP</keyword>
<sequence>MEKIYDLLVIGWGKAGKTLSAKLGAKEKKVAIIEENPKMYGGTCINVGCLPTKSLVHSAKILSEAKKYGIDGDYSFKNNFFKEAMKKKEEMTIKLRNKNFGILDTNENVDIYNGRASFVSNNEVKVISSDNKEIILKADKIVINTGSISRTLNIDGIDNKNIMVSEGILELKELPKKLLIIGAGYIGLEFASYFANFGSEVSIFQFDDSFLVREDEDEAKIIKEILEKKDIKFFFKTSVKKFEDLGNSVKAICVQDGKEFIEEFDKVLIAVGRKPNTDNLGLENTSIQLGKFGEILVDDYLKTDAPNVWAVGDVKGGPQFTYVSLDDFRIVFPQILGENNGRKLSDRILIPTSTFLDPPYSRVGINEKEAQRLGIKYTKKFALTNTIPKAHVINEIEGFTKILINENDEIIGASICHYESHEMINLLTLAINQKIKSKVLKDFIYTHPIFTESLNDILG</sequence>
<dbReference type="GO" id="GO:0050660">
    <property type="term" value="F:flavin adenine dinucleotide binding"/>
    <property type="evidence" value="ECO:0007669"/>
    <property type="project" value="TreeGrafter"/>
</dbReference>
<evidence type="ECO:0000313" key="14">
    <source>
        <dbReference type="EMBL" id="EEO39644.1"/>
    </source>
</evidence>
<feature type="binding site" evidence="9">
    <location>
        <position position="53"/>
    </location>
    <ligand>
        <name>FAD</name>
        <dbReference type="ChEBI" id="CHEBI:57692"/>
    </ligand>
</feature>
<evidence type="ECO:0000256" key="7">
    <source>
        <dbReference type="ARBA" id="ARBA00023284"/>
    </source>
</evidence>
<evidence type="ECO:0000256" key="8">
    <source>
        <dbReference type="PIRSR" id="PIRSR000350-2"/>
    </source>
</evidence>
<evidence type="ECO:0008006" key="16">
    <source>
        <dbReference type="Google" id="ProtNLM"/>
    </source>
</evidence>
<proteinExistence type="inferred from homology"/>
<feature type="active site" description="Proton acceptor" evidence="8">
    <location>
        <position position="447"/>
    </location>
</feature>
<dbReference type="SUPFAM" id="SSF55424">
    <property type="entry name" value="FAD/NAD-linked reductases, dimerisation (C-terminal) domain"/>
    <property type="match status" value="1"/>
</dbReference>
<feature type="disulfide bond" description="Redox-active" evidence="10">
    <location>
        <begin position="44"/>
        <end position="49"/>
    </location>
</feature>
<evidence type="ECO:0000256" key="9">
    <source>
        <dbReference type="PIRSR" id="PIRSR000350-3"/>
    </source>
</evidence>
<dbReference type="PIRSF" id="PIRSF000350">
    <property type="entry name" value="Mercury_reductase_MerA"/>
    <property type="match status" value="1"/>
</dbReference>
<evidence type="ECO:0000256" key="2">
    <source>
        <dbReference type="ARBA" id="ARBA00022630"/>
    </source>
</evidence>
<evidence type="ECO:0000313" key="15">
    <source>
        <dbReference type="Proteomes" id="UP000004925"/>
    </source>
</evidence>
<evidence type="ECO:0000259" key="13">
    <source>
        <dbReference type="Pfam" id="PF07992"/>
    </source>
</evidence>
<dbReference type="InterPro" id="IPR012999">
    <property type="entry name" value="Pyr_OxRdtase_I_AS"/>
</dbReference>
<keyword evidence="5 11" id="KW-0560">Oxidoreductase</keyword>
<keyword evidence="7 11" id="KW-0676">Redox-active center</keyword>
<dbReference type="eggNOG" id="COG1249">
    <property type="taxonomic scope" value="Bacteria"/>
</dbReference>
<comment type="similarity">
    <text evidence="1 11">Belongs to the class-I pyridine nucleotide-disulfide oxidoreductase family.</text>
</comment>
<organism evidence="14 15">
    <name type="scientific">Fusobacterium vincentii 4_1_13</name>
    <dbReference type="NCBI Taxonomy" id="469606"/>
    <lineage>
        <taxon>Bacteria</taxon>
        <taxon>Fusobacteriati</taxon>
        <taxon>Fusobacteriota</taxon>
        <taxon>Fusobacteriia</taxon>
        <taxon>Fusobacteriales</taxon>
        <taxon>Fusobacteriaceae</taxon>
        <taxon>Fusobacterium</taxon>
    </lineage>
</organism>
<accession>A0A0M1VSP6</accession>
<dbReference type="EMBL" id="ACDE02000013">
    <property type="protein sequence ID" value="EEO39644.1"/>
    <property type="molecule type" value="Genomic_DNA"/>
</dbReference>
<dbReference type="InterPro" id="IPR016156">
    <property type="entry name" value="FAD/NAD-linked_Rdtase_dimer_sf"/>
</dbReference>
<evidence type="ECO:0000256" key="11">
    <source>
        <dbReference type="RuleBase" id="RU003691"/>
    </source>
</evidence>
<keyword evidence="3 9" id="KW-0274">FAD</keyword>
<feature type="binding site" evidence="9">
    <location>
        <position position="272"/>
    </location>
    <ligand>
        <name>NAD(+)</name>
        <dbReference type="ChEBI" id="CHEBI:57540"/>
    </ligand>
</feature>
<evidence type="ECO:0000256" key="6">
    <source>
        <dbReference type="ARBA" id="ARBA00023157"/>
    </source>
</evidence>
<dbReference type="PRINTS" id="PR00411">
    <property type="entry name" value="PNDRDTASEI"/>
</dbReference>
<gene>
    <name evidence="14" type="ORF">FSCG_00357</name>
</gene>
<comment type="cofactor">
    <cofactor evidence="9">
        <name>FAD</name>
        <dbReference type="ChEBI" id="CHEBI:57692"/>
    </cofactor>
    <text evidence="9">Binds 1 FAD per subunit.</text>
</comment>
<evidence type="ECO:0000256" key="3">
    <source>
        <dbReference type="ARBA" id="ARBA00022827"/>
    </source>
</evidence>
<dbReference type="InterPro" id="IPR036188">
    <property type="entry name" value="FAD/NAD-bd_sf"/>
</dbReference>
<feature type="binding site" evidence="9">
    <location>
        <begin position="145"/>
        <end position="147"/>
    </location>
    <ligand>
        <name>FAD</name>
        <dbReference type="ChEBI" id="CHEBI:57692"/>
    </ligand>
</feature>
<feature type="binding site" evidence="9">
    <location>
        <begin position="182"/>
        <end position="189"/>
    </location>
    <ligand>
        <name>NAD(+)</name>
        <dbReference type="ChEBI" id="CHEBI:57540"/>
    </ligand>
</feature>
<evidence type="ECO:0000256" key="1">
    <source>
        <dbReference type="ARBA" id="ARBA00007532"/>
    </source>
</evidence>
<evidence type="ECO:0000256" key="5">
    <source>
        <dbReference type="ARBA" id="ARBA00023002"/>
    </source>
</evidence>
<dbReference type="Gene3D" id="3.30.390.30">
    <property type="match status" value="1"/>
</dbReference>
<keyword evidence="9" id="KW-0547">Nucleotide-binding</keyword>
<comment type="caution">
    <text evidence="14">The sequence shown here is derived from an EMBL/GenBank/DDBJ whole genome shotgun (WGS) entry which is preliminary data.</text>
</comment>
<dbReference type="HOGENOM" id="CLU_016755_1_2_0"/>
<dbReference type="InterPro" id="IPR023753">
    <property type="entry name" value="FAD/NAD-binding_dom"/>
</dbReference>
<dbReference type="AlphaFoldDB" id="A0A0M1VSP6"/>
<dbReference type="GO" id="GO:0016668">
    <property type="term" value="F:oxidoreductase activity, acting on a sulfur group of donors, NAD(P) as acceptor"/>
    <property type="evidence" value="ECO:0007669"/>
    <property type="project" value="InterPro"/>
</dbReference>
<protein>
    <recommendedName>
        <fullName evidence="16">Mercuric reductase</fullName>
    </recommendedName>
</protein>
<dbReference type="Pfam" id="PF02852">
    <property type="entry name" value="Pyr_redox_dim"/>
    <property type="match status" value="1"/>
</dbReference>
<dbReference type="Gene3D" id="3.50.50.60">
    <property type="entry name" value="FAD/NAD(P)-binding domain"/>
    <property type="match status" value="2"/>
</dbReference>
<dbReference type="PANTHER" id="PTHR43014">
    <property type="entry name" value="MERCURIC REDUCTASE"/>
    <property type="match status" value="1"/>
</dbReference>
<dbReference type="Proteomes" id="UP000004925">
    <property type="component" value="Unassembled WGS sequence"/>
</dbReference>
<feature type="domain" description="FAD/NAD(P)-binding" evidence="13">
    <location>
        <begin position="5"/>
        <end position="324"/>
    </location>
</feature>
<dbReference type="InterPro" id="IPR001100">
    <property type="entry name" value="Pyr_nuc-diS_OxRdtase"/>
</dbReference>
<dbReference type="InterPro" id="IPR004099">
    <property type="entry name" value="Pyr_nucl-diS_OxRdtase_dimer"/>
</dbReference>
<evidence type="ECO:0000259" key="12">
    <source>
        <dbReference type="Pfam" id="PF02852"/>
    </source>
</evidence>
<dbReference type="SUPFAM" id="SSF51905">
    <property type="entry name" value="FAD/NAD(P)-binding domain"/>
    <property type="match status" value="1"/>
</dbReference>
<dbReference type="PANTHER" id="PTHR43014:SF4">
    <property type="entry name" value="PYRIDINE NUCLEOTIDE-DISULFIDE OXIDOREDUCTASE RCLA-RELATED"/>
    <property type="match status" value="1"/>
</dbReference>
<dbReference type="Pfam" id="PF07992">
    <property type="entry name" value="Pyr_redox_2"/>
    <property type="match status" value="1"/>
</dbReference>
<dbReference type="RefSeq" id="WP_008797403.1">
    <property type="nucleotide sequence ID" value="NZ_KQ235735.1"/>
</dbReference>
<dbReference type="PRINTS" id="PR00368">
    <property type="entry name" value="FADPNR"/>
</dbReference>
<evidence type="ECO:0000256" key="10">
    <source>
        <dbReference type="PIRSR" id="PIRSR000350-4"/>
    </source>
</evidence>
<keyword evidence="9" id="KW-0520">NAD</keyword>
<keyword evidence="2 11" id="KW-0285">Flavoprotein</keyword>
<keyword evidence="6" id="KW-1015">Disulfide bond</keyword>
<name>A0A0M1VSP6_FUSVC</name>